<gene>
    <name evidence="2" type="ORF">Satyrvirus5_12</name>
</gene>
<keyword evidence="1" id="KW-1133">Transmembrane helix</keyword>
<name>A0A3G5ADB0_9VIRU</name>
<protein>
    <submittedName>
        <fullName evidence="2">Uncharacterized protein</fullName>
    </submittedName>
</protein>
<organism evidence="2">
    <name type="scientific">Satyrvirus sp</name>
    <dbReference type="NCBI Taxonomy" id="2487771"/>
    <lineage>
        <taxon>Viruses</taxon>
        <taxon>Varidnaviria</taxon>
        <taxon>Bamfordvirae</taxon>
        <taxon>Nucleocytoviricota</taxon>
        <taxon>Megaviricetes</taxon>
        <taxon>Imitervirales</taxon>
        <taxon>Mimiviridae</taxon>
        <taxon>Megamimivirinae</taxon>
    </lineage>
</organism>
<accession>A0A3G5ADB0</accession>
<feature type="transmembrane region" description="Helical" evidence="1">
    <location>
        <begin position="12"/>
        <end position="30"/>
    </location>
</feature>
<keyword evidence="1" id="KW-0472">Membrane</keyword>
<sequence>MKTISVLRKYMKMCTFSYIFQIGSMHYFVIRKIEK</sequence>
<reference evidence="2" key="1">
    <citation type="submission" date="2018-10" db="EMBL/GenBank/DDBJ databases">
        <title>Hidden diversity of soil giant viruses.</title>
        <authorList>
            <person name="Schulz F."/>
            <person name="Alteio L."/>
            <person name="Goudeau D."/>
            <person name="Ryan E.M."/>
            <person name="Malmstrom R.R."/>
            <person name="Blanchard J."/>
            <person name="Woyke T."/>
        </authorList>
    </citation>
    <scope>NUCLEOTIDE SEQUENCE</scope>
    <source>
        <strain evidence="2">SAV1</strain>
    </source>
</reference>
<dbReference type="EMBL" id="MK072441">
    <property type="protein sequence ID" value="AYV85147.1"/>
    <property type="molecule type" value="Genomic_DNA"/>
</dbReference>
<evidence type="ECO:0000313" key="2">
    <source>
        <dbReference type="EMBL" id="AYV85147.1"/>
    </source>
</evidence>
<keyword evidence="1" id="KW-0812">Transmembrane</keyword>
<proteinExistence type="predicted"/>
<evidence type="ECO:0000256" key="1">
    <source>
        <dbReference type="SAM" id="Phobius"/>
    </source>
</evidence>